<evidence type="ECO:0000256" key="2">
    <source>
        <dbReference type="ARBA" id="ARBA00022448"/>
    </source>
</evidence>
<name>A0A7X5C373_9BACL</name>
<dbReference type="EMBL" id="JAAAMU010000016">
    <property type="protein sequence ID" value="NBC72075.1"/>
    <property type="molecule type" value="Genomic_DNA"/>
</dbReference>
<evidence type="ECO:0000256" key="4">
    <source>
        <dbReference type="ARBA" id="ARBA00022692"/>
    </source>
</evidence>
<comment type="subcellular location">
    <subcellularLocation>
        <location evidence="1 7">Cell membrane</location>
        <topology evidence="1 7">Multi-pass membrane protein</topology>
    </subcellularLocation>
</comment>
<dbReference type="InterPro" id="IPR050809">
    <property type="entry name" value="UgpAE/MalFG_permease"/>
</dbReference>
<keyword evidence="3" id="KW-1003">Cell membrane</keyword>
<feature type="transmembrane region" description="Helical" evidence="7">
    <location>
        <begin position="12"/>
        <end position="33"/>
    </location>
</feature>
<dbReference type="InterPro" id="IPR035906">
    <property type="entry name" value="MetI-like_sf"/>
</dbReference>
<keyword evidence="5 7" id="KW-1133">Transmembrane helix</keyword>
<comment type="caution">
    <text evidence="9">The sequence shown here is derived from an EMBL/GenBank/DDBJ whole genome shotgun (WGS) entry which is preliminary data.</text>
</comment>
<reference evidence="9 10" key="1">
    <citation type="submission" date="2020-01" db="EMBL/GenBank/DDBJ databases">
        <title>Paenibacillus soybeanensis sp. nov. isolated from the nodules of soybean (Glycine max(L.) Merr).</title>
        <authorList>
            <person name="Wang H."/>
        </authorList>
    </citation>
    <scope>NUCLEOTIDE SEQUENCE [LARGE SCALE GENOMIC DNA]</scope>
    <source>
        <strain evidence="9 10">DSM 23054</strain>
    </source>
</reference>
<protein>
    <submittedName>
        <fullName evidence="9">ABC transporter permease subunit</fullName>
    </submittedName>
</protein>
<dbReference type="PANTHER" id="PTHR43227:SF3">
    <property type="entry name" value="BINDING-PROTEIN-DEPENDENT TRANSPORT SYSTEMS INNER MEMBRANE COMPONENT"/>
    <property type="match status" value="1"/>
</dbReference>
<dbReference type="CDD" id="cd06261">
    <property type="entry name" value="TM_PBP2"/>
    <property type="match status" value="1"/>
</dbReference>
<dbReference type="InterPro" id="IPR000515">
    <property type="entry name" value="MetI-like"/>
</dbReference>
<feature type="domain" description="ABC transmembrane type-1" evidence="8">
    <location>
        <begin position="72"/>
        <end position="272"/>
    </location>
</feature>
<comment type="similarity">
    <text evidence="7">Belongs to the binding-protein-dependent transport system permease family.</text>
</comment>
<dbReference type="AlphaFoldDB" id="A0A7X5C373"/>
<dbReference type="SUPFAM" id="SSF161098">
    <property type="entry name" value="MetI-like"/>
    <property type="match status" value="1"/>
</dbReference>
<evidence type="ECO:0000313" key="10">
    <source>
        <dbReference type="Proteomes" id="UP000558113"/>
    </source>
</evidence>
<keyword evidence="4 7" id="KW-0812">Transmembrane</keyword>
<keyword evidence="6 7" id="KW-0472">Membrane</keyword>
<keyword evidence="10" id="KW-1185">Reference proteome</keyword>
<evidence type="ECO:0000256" key="5">
    <source>
        <dbReference type="ARBA" id="ARBA00022989"/>
    </source>
</evidence>
<feature type="transmembrane region" description="Helical" evidence="7">
    <location>
        <begin position="75"/>
        <end position="98"/>
    </location>
</feature>
<evidence type="ECO:0000256" key="6">
    <source>
        <dbReference type="ARBA" id="ARBA00023136"/>
    </source>
</evidence>
<accession>A0A7X5C373</accession>
<feature type="transmembrane region" description="Helical" evidence="7">
    <location>
        <begin position="168"/>
        <end position="187"/>
    </location>
</feature>
<proteinExistence type="inferred from homology"/>
<sequence length="284" mass="32162">MNAAESLRGLLFLLPWLCGVAFFLAYPLIYSIYVSFQKIGVKPDGSGLSYTYVGWSNFRDAFILDNEFPVEMLQFVYRSVLTVPVSVIFALLVALMLNQRFPGRMVFRTIFFLPVIFATGEVIQELNAQGQGTIPFLQQYNVTDLLYSTFSPSVAKAITGILDQFVIVLWYSGIQILIFLAAFQTIAKSTYEAAQIDGATPWESFWKITFPAIVPFIVLNLIYTVVDLATYPFNPVLKLITLNMEDVDTGYGYASALGWIYFIILLIPIAVLVIWSRRQTREKR</sequence>
<keyword evidence="2 7" id="KW-0813">Transport</keyword>
<evidence type="ECO:0000313" key="9">
    <source>
        <dbReference type="EMBL" id="NBC72075.1"/>
    </source>
</evidence>
<organism evidence="9 10">
    <name type="scientific">Paenibacillus sacheonensis</name>
    <dbReference type="NCBI Taxonomy" id="742054"/>
    <lineage>
        <taxon>Bacteria</taxon>
        <taxon>Bacillati</taxon>
        <taxon>Bacillota</taxon>
        <taxon>Bacilli</taxon>
        <taxon>Bacillales</taxon>
        <taxon>Paenibacillaceae</taxon>
        <taxon>Paenibacillus</taxon>
    </lineage>
</organism>
<dbReference type="OrthoDB" id="9788108at2"/>
<feature type="transmembrane region" description="Helical" evidence="7">
    <location>
        <begin position="105"/>
        <end position="123"/>
    </location>
</feature>
<dbReference type="GO" id="GO:0005886">
    <property type="term" value="C:plasma membrane"/>
    <property type="evidence" value="ECO:0007669"/>
    <property type="project" value="UniProtKB-SubCell"/>
</dbReference>
<feature type="transmembrane region" description="Helical" evidence="7">
    <location>
        <begin position="208"/>
        <end position="231"/>
    </location>
</feature>
<dbReference type="PROSITE" id="PS50928">
    <property type="entry name" value="ABC_TM1"/>
    <property type="match status" value="1"/>
</dbReference>
<dbReference type="PANTHER" id="PTHR43227">
    <property type="entry name" value="BLL4140 PROTEIN"/>
    <property type="match status" value="1"/>
</dbReference>
<evidence type="ECO:0000256" key="1">
    <source>
        <dbReference type="ARBA" id="ARBA00004651"/>
    </source>
</evidence>
<feature type="transmembrane region" description="Helical" evidence="7">
    <location>
        <begin position="251"/>
        <end position="275"/>
    </location>
</feature>
<evidence type="ECO:0000256" key="7">
    <source>
        <dbReference type="RuleBase" id="RU363032"/>
    </source>
</evidence>
<dbReference type="Gene3D" id="1.10.3720.10">
    <property type="entry name" value="MetI-like"/>
    <property type="match status" value="1"/>
</dbReference>
<dbReference type="Proteomes" id="UP000558113">
    <property type="component" value="Unassembled WGS sequence"/>
</dbReference>
<dbReference type="GO" id="GO:0055085">
    <property type="term" value="P:transmembrane transport"/>
    <property type="evidence" value="ECO:0007669"/>
    <property type="project" value="InterPro"/>
</dbReference>
<evidence type="ECO:0000256" key="3">
    <source>
        <dbReference type="ARBA" id="ARBA00022475"/>
    </source>
</evidence>
<dbReference type="Pfam" id="PF00528">
    <property type="entry name" value="BPD_transp_1"/>
    <property type="match status" value="1"/>
</dbReference>
<gene>
    <name evidence="9" type="ORF">GT003_24020</name>
</gene>
<evidence type="ECO:0000259" key="8">
    <source>
        <dbReference type="PROSITE" id="PS50928"/>
    </source>
</evidence>